<evidence type="ECO:0000256" key="5">
    <source>
        <dbReference type="ARBA" id="ARBA00022676"/>
    </source>
</evidence>
<evidence type="ECO:0000256" key="8">
    <source>
        <dbReference type="ARBA" id="ARBA00031423"/>
    </source>
</evidence>
<evidence type="ECO:0000256" key="2">
    <source>
        <dbReference type="ARBA" id="ARBA00005684"/>
    </source>
</evidence>
<dbReference type="PANTHER" id="PTHR32438">
    <property type="entry name" value="4-ALPHA-GLUCANOTRANSFERASE DPE1, CHLOROPLASTIC/AMYLOPLASTIC"/>
    <property type="match status" value="1"/>
</dbReference>
<dbReference type="OrthoDB" id="9811841at2"/>
<protein>
    <recommendedName>
        <fullName evidence="4 10">4-alpha-glucanotransferase</fullName>
        <ecNumber evidence="3 10">2.4.1.25</ecNumber>
    </recommendedName>
    <alternativeName>
        <fullName evidence="8 10">Amylomaltase</fullName>
    </alternativeName>
    <alternativeName>
        <fullName evidence="9 10">Disproportionating enzyme</fullName>
    </alternativeName>
</protein>
<comment type="catalytic activity">
    <reaction evidence="1 10">
        <text>Transfers a segment of a (1-&gt;4)-alpha-D-glucan to a new position in an acceptor, which may be glucose or a (1-&gt;4)-alpha-D-glucan.</text>
        <dbReference type="EC" id="2.4.1.25"/>
    </reaction>
</comment>
<dbReference type="Proteomes" id="UP000184251">
    <property type="component" value="Unassembled WGS sequence"/>
</dbReference>
<evidence type="ECO:0000256" key="9">
    <source>
        <dbReference type="ARBA" id="ARBA00031501"/>
    </source>
</evidence>
<keyword evidence="6 10" id="KW-0808">Transferase</keyword>
<evidence type="ECO:0000313" key="12">
    <source>
        <dbReference type="Proteomes" id="UP000184251"/>
    </source>
</evidence>
<comment type="similarity">
    <text evidence="2 10">Belongs to the disproportionating enzyme family.</text>
</comment>
<evidence type="ECO:0000256" key="1">
    <source>
        <dbReference type="ARBA" id="ARBA00000439"/>
    </source>
</evidence>
<accession>A0A1M4S9V1</accession>
<dbReference type="AlphaFoldDB" id="A0A1M4S9V1"/>
<keyword evidence="7 10" id="KW-0119">Carbohydrate metabolism</keyword>
<evidence type="ECO:0000256" key="4">
    <source>
        <dbReference type="ARBA" id="ARBA00020295"/>
    </source>
</evidence>
<evidence type="ECO:0000256" key="10">
    <source>
        <dbReference type="RuleBase" id="RU361207"/>
    </source>
</evidence>
<evidence type="ECO:0000313" key="11">
    <source>
        <dbReference type="EMBL" id="SHE28962.1"/>
    </source>
</evidence>
<organism evidence="11 12">
    <name type="scientific">Alkalibacter saccharofermentans DSM 14828</name>
    <dbReference type="NCBI Taxonomy" id="1120975"/>
    <lineage>
        <taxon>Bacteria</taxon>
        <taxon>Bacillati</taxon>
        <taxon>Bacillota</taxon>
        <taxon>Clostridia</taxon>
        <taxon>Eubacteriales</taxon>
        <taxon>Eubacteriaceae</taxon>
        <taxon>Alkalibacter</taxon>
    </lineage>
</organism>
<evidence type="ECO:0000256" key="3">
    <source>
        <dbReference type="ARBA" id="ARBA00012560"/>
    </source>
</evidence>
<sequence length="484" mass="56392">MLERGSGVLLHVSSLPGYGPVGNIGYDSYRFIEFLNRSKQDYWQILPLNPIDDCNSPYAPKSAFAGEISLIDPELINNKGEYKGDGSVYLKADFKRAKEINHRFLKMEYKKCRHSLAQDLSDFKKDNFWLEDYALFTALKNHFKYEKWTNWPIDIMRRDEEALQRYKDLLHEEIDFITFSQYIFFKQWKQLKQKAVKEGIKIIGDIPIYVPLDSADVWANPELFQLDDSLKPGFVAGAPPDFFSEGGQKWDMPLYNWGIHEKSGYDWWKKRISHSFKLFDVVRLDHFRGFEAYWSIPAGDKDARNGHWEKGPDKKLMKVFKEVFSDKGFIVEDLGDITDKVRKLREYFGYPGMSILQFAFDGDDKNIHLPSNAPVNTVVYTGTHDNAPLPLWLEELKKSEFETLTDQLKLKSPEDILEKIMEIGFKSHCLVAMLQLQDILPFDKDSRVNMPGIAKGNWVYKAPLDLDYDDITNKLVKLAYYREC</sequence>
<keyword evidence="5 10" id="KW-0328">Glycosyltransferase</keyword>
<dbReference type="STRING" id="1120975.SAMN02746064_00173"/>
<dbReference type="PANTHER" id="PTHR32438:SF5">
    <property type="entry name" value="4-ALPHA-GLUCANOTRANSFERASE DPE1, CHLOROPLASTIC_AMYLOPLASTIC"/>
    <property type="match status" value="1"/>
</dbReference>
<evidence type="ECO:0000256" key="7">
    <source>
        <dbReference type="ARBA" id="ARBA00023277"/>
    </source>
</evidence>
<dbReference type="NCBIfam" id="NF011080">
    <property type="entry name" value="PRK14508.1-3"/>
    <property type="match status" value="1"/>
</dbReference>
<dbReference type="EMBL" id="FQTU01000001">
    <property type="protein sequence ID" value="SHE28962.1"/>
    <property type="molecule type" value="Genomic_DNA"/>
</dbReference>
<evidence type="ECO:0000256" key="6">
    <source>
        <dbReference type="ARBA" id="ARBA00022679"/>
    </source>
</evidence>
<dbReference type="NCBIfam" id="TIGR00217">
    <property type="entry name" value="malQ"/>
    <property type="match status" value="1"/>
</dbReference>
<proteinExistence type="inferred from homology"/>
<dbReference type="InterPro" id="IPR017853">
    <property type="entry name" value="GH"/>
</dbReference>
<name>A0A1M4S9V1_9FIRM</name>
<dbReference type="EC" id="2.4.1.25" evidence="3 10"/>
<keyword evidence="12" id="KW-1185">Reference proteome</keyword>
<dbReference type="InterPro" id="IPR003385">
    <property type="entry name" value="Glyco_hydro_77"/>
</dbReference>
<dbReference type="Pfam" id="PF02446">
    <property type="entry name" value="Glyco_hydro_77"/>
    <property type="match status" value="1"/>
</dbReference>
<dbReference type="GO" id="GO:0005975">
    <property type="term" value="P:carbohydrate metabolic process"/>
    <property type="evidence" value="ECO:0007669"/>
    <property type="project" value="InterPro"/>
</dbReference>
<dbReference type="Gene3D" id="3.20.20.80">
    <property type="entry name" value="Glycosidases"/>
    <property type="match status" value="1"/>
</dbReference>
<reference evidence="11 12" key="1">
    <citation type="submission" date="2016-11" db="EMBL/GenBank/DDBJ databases">
        <authorList>
            <person name="Jaros S."/>
            <person name="Januszkiewicz K."/>
            <person name="Wedrychowicz H."/>
        </authorList>
    </citation>
    <scope>NUCLEOTIDE SEQUENCE [LARGE SCALE GENOMIC DNA]</scope>
    <source>
        <strain evidence="11 12">DSM 14828</strain>
    </source>
</reference>
<gene>
    <name evidence="11" type="ORF">SAMN02746064_00173</name>
</gene>
<dbReference type="GO" id="GO:0004134">
    <property type="term" value="F:4-alpha-glucanotransferase activity"/>
    <property type="evidence" value="ECO:0007669"/>
    <property type="project" value="UniProtKB-EC"/>
</dbReference>
<dbReference type="SUPFAM" id="SSF51445">
    <property type="entry name" value="(Trans)glycosidases"/>
    <property type="match status" value="1"/>
</dbReference>
<dbReference type="RefSeq" id="WP_073269173.1">
    <property type="nucleotide sequence ID" value="NZ_FQTU01000001.1"/>
</dbReference>